<sequence>MTGYQIVIDDIAAAGRAAQRVASVLGSLGFAGAVPAGEAGMPGARAVAKLAAVKDGWARQENSLARGFTDYANDLARAAEFYRAHEDAAQRELRQFEMPSGMN</sequence>
<name>A0ABP8VD38_9PSEU</name>
<evidence type="ECO:0008006" key="3">
    <source>
        <dbReference type="Google" id="ProtNLM"/>
    </source>
</evidence>
<protein>
    <recommendedName>
        <fullName evidence="3">PE domain-containing protein</fullName>
    </recommendedName>
</protein>
<dbReference type="EMBL" id="BAABIB010000111">
    <property type="protein sequence ID" value="GAA4658468.1"/>
    <property type="molecule type" value="Genomic_DNA"/>
</dbReference>
<comment type="caution">
    <text evidence="1">The sequence shown here is derived from an EMBL/GenBank/DDBJ whole genome shotgun (WGS) entry which is preliminary data.</text>
</comment>
<reference evidence="2" key="1">
    <citation type="journal article" date="2019" name="Int. J. Syst. Evol. Microbiol.">
        <title>The Global Catalogue of Microorganisms (GCM) 10K type strain sequencing project: providing services to taxonomists for standard genome sequencing and annotation.</title>
        <authorList>
            <consortium name="The Broad Institute Genomics Platform"/>
            <consortium name="The Broad Institute Genome Sequencing Center for Infectious Disease"/>
            <person name="Wu L."/>
            <person name="Ma J."/>
        </authorList>
    </citation>
    <scope>NUCLEOTIDE SEQUENCE [LARGE SCALE GENOMIC DNA]</scope>
    <source>
        <strain evidence="2">JCM 18054</strain>
    </source>
</reference>
<evidence type="ECO:0000313" key="1">
    <source>
        <dbReference type="EMBL" id="GAA4658468.1"/>
    </source>
</evidence>
<keyword evidence="2" id="KW-1185">Reference proteome</keyword>
<organism evidence="1 2">
    <name type="scientific">Amycolatopsis dongchuanensis</name>
    <dbReference type="NCBI Taxonomy" id="1070866"/>
    <lineage>
        <taxon>Bacteria</taxon>
        <taxon>Bacillati</taxon>
        <taxon>Actinomycetota</taxon>
        <taxon>Actinomycetes</taxon>
        <taxon>Pseudonocardiales</taxon>
        <taxon>Pseudonocardiaceae</taxon>
        <taxon>Amycolatopsis</taxon>
    </lineage>
</organism>
<evidence type="ECO:0000313" key="2">
    <source>
        <dbReference type="Proteomes" id="UP001500192"/>
    </source>
</evidence>
<dbReference type="Proteomes" id="UP001500192">
    <property type="component" value="Unassembled WGS sequence"/>
</dbReference>
<proteinExistence type="predicted"/>
<gene>
    <name evidence="1" type="ORF">GCM10023214_57480</name>
</gene>
<accession>A0ABP8VD38</accession>